<dbReference type="Proteomes" id="UP001055811">
    <property type="component" value="Linkage Group LG06"/>
</dbReference>
<reference evidence="2" key="1">
    <citation type="journal article" date="2022" name="Mol. Ecol. Resour.">
        <title>The genomes of chicory, endive, great burdock and yacon provide insights into Asteraceae palaeo-polyploidization history and plant inulin production.</title>
        <authorList>
            <person name="Fan W."/>
            <person name="Wang S."/>
            <person name="Wang H."/>
            <person name="Wang A."/>
            <person name="Jiang F."/>
            <person name="Liu H."/>
            <person name="Zhao H."/>
            <person name="Xu D."/>
            <person name="Zhang Y."/>
        </authorList>
    </citation>
    <scope>NUCLEOTIDE SEQUENCE [LARGE SCALE GENOMIC DNA]</scope>
    <source>
        <strain evidence="2">cv. Punajuju</strain>
    </source>
</reference>
<organism evidence="1 2">
    <name type="scientific">Cichorium intybus</name>
    <name type="common">Chicory</name>
    <dbReference type="NCBI Taxonomy" id="13427"/>
    <lineage>
        <taxon>Eukaryota</taxon>
        <taxon>Viridiplantae</taxon>
        <taxon>Streptophyta</taxon>
        <taxon>Embryophyta</taxon>
        <taxon>Tracheophyta</taxon>
        <taxon>Spermatophyta</taxon>
        <taxon>Magnoliopsida</taxon>
        <taxon>eudicotyledons</taxon>
        <taxon>Gunneridae</taxon>
        <taxon>Pentapetalae</taxon>
        <taxon>asterids</taxon>
        <taxon>campanulids</taxon>
        <taxon>Asterales</taxon>
        <taxon>Asteraceae</taxon>
        <taxon>Cichorioideae</taxon>
        <taxon>Cichorieae</taxon>
        <taxon>Cichoriinae</taxon>
        <taxon>Cichorium</taxon>
    </lineage>
</organism>
<keyword evidence="2" id="KW-1185">Reference proteome</keyword>
<evidence type="ECO:0000313" key="1">
    <source>
        <dbReference type="EMBL" id="KAI3721417.1"/>
    </source>
</evidence>
<gene>
    <name evidence="1" type="ORF">L2E82_32428</name>
</gene>
<name>A0ACB9BFZ3_CICIN</name>
<evidence type="ECO:0000313" key="2">
    <source>
        <dbReference type="Proteomes" id="UP001055811"/>
    </source>
</evidence>
<comment type="caution">
    <text evidence="1">The sequence shown here is derived from an EMBL/GenBank/DDBJ whole genome shotgun (WGS) entry which is preliminary data.</text>
</comment>
<dbReference type="EMBL" id="CM042014">
    <property type="protein sequence ID" value="KAI3721417.1"/>
    <property type="molecule type" value="Genomic_DNA"/>
</dbReference>
<protein>
    <submittedName>
        <fullName evidence="1">Uncharacterized protein</fullName>
    </submittedName>
</protein>
<proteinExistence type="predicted"/>
<accession>A0ACB9BFZ3</accession>
<reference evidence="1 2" key="2">
    <citation type="journal article" date="2022" name="Mol. Ecol. Resour.">
        <title>The genomes of chicory, endive, great burdock and yacon provide insights into Asteraceae paleo-polyploidization history and plant inulin production.</title>
        <authorList>
            <person name="Fan W."/>
            <person name="Wang S."/>
            <person name="Wang H."/>
            <person name="Wang A."/>
            <person name="Jiang F."/>
            <person name="Liu H."/>
            <person name="Zhao H."/>
            <person name="Xu D."/>
            <person name="Zhang Y."/>
        </authorList>
    </citation>
    <scope>NUCLEOTIDE SEQUENCE [LARGE SCALE GENOMIC DNA]</scope>
    <source>
        <strain evidence="2">cv. Punajuju</strain>
        <tissue evidence="1">Leaves</tissue>
    </source>
</reference>
<sequence length="140" mass="14187">MAKHFQPFSFLILGLVLELIPTVQGSGRILLAVTPAPSPHLHFAPGSAPSEGPASVPIPSQPPEQPPPVVPPPSTGGGGVVPQRNSGGGSSGLSGGQKAGITIGVLAAAGLIGFATVVYMKRRSNIRRARFGASARRSQL</sequence>